<dbReference type="Proteomes" id="UP000219338">
    <property type="component" value="Unassembled WGS sequence"/>
</dbReference>
<keyword evidence="3" id="KW-1185">Reference proteome</keyword>
<name>A0A284SD34_ARMOS</name>
<evidence type="ECO:0000313" key="2">
    <source>
        <dbReference type="EMBL" id="SJL18911.1"/>
    </source>
</evidence>
<gene>
    <name evidence="2" type="ORF">ARMOST_22513</name>
</gene>
<feature type="region of interest" description="Disordered" evidence="1">
    <location>
        <begin position="1"/>
        <end position="65"/>
    </location>
</feature>
<dbReference type="EMBL" id="FUEG01000075">
    <property type="protein sequence ID" value="SJL18911.1"/>
    <property type="molecule type" value="Genomic_DNA"/>
</dbReference>
<reference evidence="3" key="1">
    <citation type="journal article" date="2017" name="Nat. Ecol. Evol.">
        <title>Genome expansion and lineage-specific genetic innovations in the forest pathogenic fungi Armillaria.</title>
        <authorList>
            <person name="Sipos G."/>
            <person name="Prasanna A.N."/>
            <person name="Walter M.C."/>
            <person name="O'Connor E."/>
            <person name="Balint B."/>
            <person name="Krizsan K."/>
            <person name="Kiss B."/>
            <person name="Hess J."/>
            <person name="Varga T."/>
            <person name="Slot J."/>
            <person name="Riley R."/>
            <person name="Boka B."/>
            <person name="Rigling D."/>
            <person name="Barry K."/>
            <person name="Lee J."/>
            <person name="Mihaltcheva S."/>
            <person name="LaButti K."/>
            <person name="Lipzen A."/>
            <person name="Waldron R."/>
            <person name="Moloney N.M."/>
            <person name="Sperisen C."/>
            <person name="Kredics L."/>
            <person name="Vagvoelgyi C."/>
            <person name="Patrignani A."/>
            <person name="Fitzpatrick D."/>
            <person name="Nagy I."/>
            <person name="Doyle S."/>
            <person name="Anderson J.B."/>
            <person name="Grigoriev I.V."/>
            <person name="Gueldener U."/>
            <person name="Muensterkoetter M."/>
            <person name="Nagy L.G."/>
        </authorList>
    </citation>
    <scope>NUCLEOTIDE SEQUENCE [LARGE SCALE GENOMIC DNA]</scope>
    <source>
        <strain evidence="3">C18/9</strain>
    </source>
</reference>
<accession>A0A284SD34</accession>
<dbReference type="AlphaFoldDB" id="A0A284SD34"/>
<feature type="compositionally biased region" description="Basic residues" evidence="1">
    <location>
        <begin position="36"/>
        <end position="47"/>
    </location>
</feature>
<sequence>MPGGRPRIYFTDEERKAANRQHQQRYATVHRPIINLRKRNRRRTKQKHGADAEDPQPDVSQELSREITSGEIPAVAESVEPPSFSQKHLNRITALFADYRMLAPLPLRDFLDHLVSDALECQGMQPYHQIDAFHDRFTDILKAARRAEGRLYRCDGAGDLFQQGASMPRKQHYFKYTKDQLRFIKFNAYSHGQYEARGQPAELDAFLDRFFLEWDLLYPENLTGDALQARRRARKLDLVKMLRWAYWIFLVPALRRVEAKKRARLAAEQAAAARKARRLELRDAQERVRVQREGAAYRAKASAKYKTANPAYTRVKGDRGRAIVGPFSVGYEDMLERENAERGGAMAGQADVDSGDAAEGSQSISGE</sequence>
<feature type="region of interest" description="Disordered" evidence="1">
    <location>
        <begin position="340"/>
        <end position="367"/>
    </location>
</feature>
<organism evidence="2 3">
    <name type="scientific">Armillaria ostoyae</name>
    <name type="common">Armillaria root rot fungus</name>
    <dbReference type="NCBI Taxonomy" id="47428"/>
    <lineage>
        <taxon>Eukaryota</taxon>
        <taxon>Fungi</taxon>
        <taxon>Dikarya</taxon>
        <taxon>Basidiomycota</taxon>
        <taxon>Agaricomycotina</taxon>
        <taxon>Agaricomycetes</taxon>
        <taxon>Agaricomycetidae</taxon>
        <taxon>Agaricales</taxon>
        <taxon>Marasmiineae</taxon>
        <taxon>Physalacriaceae</taxon>
        <taxon>Armillaria</taxon>
    </lineage>
</organism>
<proteinExistence type="predicted"/>
<evidence type="ECO:0000313" key="3">
    <source>
        <dbReference type="Proteomes" id="UP000219338"/>
    </source>
</evidence>
<protein>
    <submittedName>
        <fullName evidence="2">Uncharacterized protein</fullName>
    </submittedName>
</protein>
<evidence type="ECO:0000256" key="1">
    <source>
        <dbReference type="SAM" id="MobiDB-lite"/>
    </source>
</evidence>